<dbReference type="AlphaFoldDB" id="A0AAV3Z1B7"/>
<reference evidence="1 2" key="1">
    <citation type="journal article" date="2021" name="Elife">
        <title>Chloroplast acquisition without the gene transfer in kleptoplastic sea slugs, Plakobranchus ocellatus.</title>
        <authorList>
            <person name="Maeda T."/>
            <person name="Takahashi S."/>
            <person name="Yoshida T."/>
            <person name="Shimamura S."/>
            <person name="Takaki Y."/>
            <person name="Nagai Y."/>
            <person name="Toyoda A."/>
            <person name="Suzuki Y."/>
            <person name="Arimoto A."/>
            <person name="Ishii H."/>
            <person name="Satoh N."/>
            <person name="Nishiyama T."/>
            <person name="Hasebe M."/>
            <person name="Maruyama T."/>
            <person name="Minagawa J."/>
            <person name="Obokata J."/>
            <person name="Shigenobu S."/>
        </authorList>
    </citation>
    <scope>NUCLEOTIDE SEQUENCE [LARGE SCALE GENOMIC DNA]</scope>
</reference>
<sequence length="99" mass="11357">MFGKSKIVSFSSFLTCDIRRVFPYAHTYVLGFTFPLRLPKEDVSNAMATELALKPSPIFTSRVRVQTSQQSLSLMKPKTKSLHSLRSGYMYKNEHNPLR</sequence>
<dbReference type="Proteomes" id="UP000735302">
    <property type="component" value="Unassembled WGS sequence"/>
</dbReference>
<protein>
    <submittedName>
        <fullName evidence="1">Uncharacterized protein</fullName>
    </submittedName>
</protein>
<gene>
    <name evidence="1" type="ORF">PoB_001491300</name>
</gene>
<comment type="caution">
    <text evidence="1">The sequence shown here is derived from an EMBL/GenBank/DDBJ whole genome shotgun (WGS) entry which is preliminary data.</text>
</comment>
<keyword evidence="2" id="KW-1185">Reference proteome</keyword>
<evidence type="ECO:0000313" key="2">
    <source>
        <dbReference type="Proteomes" id="UP000735302"/>
    </source>
</evidence>
<proteinExistence type="predicted"/>
<dbReference type="EMBL" id="BLXT01001848">
    <property type="protein sequence ID" value="GFN88407.1"/>
    <property type="molecule type" value="Genomic_DNA"/>
</dbReference>
<name>A0AAV3Z1B7_9GAST</name>
<evidence type="ECO:0000313" key="1">
    <source>
        <dbReference type="EMBL" id="GFN88407.1"/>
    </source>
</evidence>
<accession>A0AAV3Z1B7</accession>
<organism evidence="1 2">
    <name type="scientific">Plakobranchus ocellatus</name>
    <dbReference type="NCBI Taxonomy" id="259542"/>
    <lineage>
        <taxon>Eukaryota</taxon>
        <taxon>Metazoa</taxon>
        <taxon>Spiralia</taxon>
        <taxon>Lophotrochozoa</taxon>
        <taxon>Mollusca</taxon>
        <taxon>Gastropoda</taxon>
        <taxon>Heterobranchia</taxon>
        <taxon>Euthyneura</taxon>
        <taxon>Panpulmonata</taxon>
        <taxon>Sacoglossa</taxon>
        <taxon>Placobranchoidea</taxon>
        <taxon>Plakobranchidae</taxon>
        <taxon>Plakobranchus</taxon>
    </lineage>
</organism>